<dbReference type="EMBL" id="BQXS01011571">
    <property type="protein sequence ID" value="GKT14201.1"/>
    <property type="molecule type" value="Genomic_DNA"/>
</dbReference>
<name>A0ABQ5JRD9_9EUKA</name>
<organism evidence="2 3">
    <name type="scientific">Aduncisulcus paluster</name>
    <dbReference type="NCBI Taxonomy" id="2918883"/>
    <lineage>
        <taxon>Eukaryota</taxon>
        <taxon>Metamonada</taxon>
        <taxon>Carpediemonas-like organisms</taxon>
        <taxon>Aduncisulcus</taxon>
    </lineage>
</organism>
<proteinExistence type="predicted"/>
<dbReference type="Proteomes" id="UP001057375">
    <property type="component" value="Unassembled WGS sequence"/>
</dbReference>
<reference evidence="2" key="1">
    <citation type="submission" date="2022-03" db="EMBL/GenBank/DDBJ databases">
        <title>Draft genome sequence of Aduncisulcus paluster, a free-living microaerophilic Fornicata.</title>
        <authorList>
            <person name="Yuyama I."/>
            <person name="Kume K."/>
            <person name="Tamura T."/>
            <person name="Inagaki Y."/>
            <person name="Hashimoto T."/>
        </authorList>
    </citation>
    <scope>NUCLEOTIDE SEQUENCE</scope>
    <source>
        <strain evidence="2">NY0171</strain>
    </source>
</reference>
<evidence type="ECO:0000313" key="2">
    <source>
        <dbReference type="EMBL" id="GKT14201.1"/>
    </source>
</evidence>
<keyword evidence="3" id="KW-1185">Reference proteome</keyword>
<evidence type="ECO:0000313" key="3">
    <source>
        <dbReference type="Proteomes" id="UP001057375"/>
    </source>
</evidence>
<keyword evidence="1" id="KW-0472">Membrane</keyword>
<feature type="transmembrane region" description="Helical" evidence="1">
    <location>
        <begin position="223"/>
        <end position="247"/>
    </location>
</feature>
<protein>
    <submittedName>
        <fullName evidence="2">Uncharacterized protein</fullName>
    </submittedName>
</protein>
<sequence>MYEIESYPLTTDADFINSVSTMKLNLTVGPETYPLTIDDFTLTNKDCDMKEYDLDALLERGLSKDQLQNNYLTLSSKLGNSFELDELFLAIDMNISFYQGSTLVSDSDVMYLDLNVHSPSWWSRLFRTGYSVCKKDNLCYPKCLGVDYPSNMKIKISPSETYDLSVDNVSFSDWDDLHKDLYDCYSIWEVPIDELSLKIDETSPCHLYQDEYRRFGKDRSGMIHFSYIMLLVAAGIGLYAVIGSIIVEIYPSCDCDCSFDRCREKQKQRKRDCCRHHDEEDSEKGEEMTNAVGTADVVPEVKESLFQSIISKFKS</sequence>
<keyword evidence="1" id="KW-1133">Transmembrane helix</keyword>
<evidence type="ECO:0000256" key="1">
    <source>
        <dbReference type="SAM" id="Phobius"/>
    </source>
</evidence>
<accession>A0ABQ5JRD9</accession>
<comment type="caution">
    <text evidence="2">The sequence shown here is derived from an EMBL/GenBank/DDBJ whole genome shotgun (WGS) entry which is preliminary data.</text>
</comment>
<gene>
    <name evidence="2" type="ORF">ADUPG1_010439</name>
</gene>
<keyword evidence="1" id="KW-0812">Transmembrane</keyword>